<keyword evidence="7" id="KW-0418">Kinase</keyword>
<feature type="compositionally biased region" description="Basic and acidic residues" evidence="5">
    <location>
        <begin position="112"/>
        <end position="122"/>
    </location>
</feature>
<feature type="compositionally biased region" description="Polar residues" evidence="5">
    <location>
        <begin position="51"/>
        <end position="66"/>
    </location>
</feature>
<proteinExistence type="inferred from homology"/>
<organism evidence="7 8">
    <name type="scientific">Kwoniella mangroviensis CBS 10435</name>
    <dbReference type="NCBI Taxonomy" id="1331196"/>
    <lineage>
        <taxon>Eukaryota</taxon>
        <taxon>Fungi</taxon>
        <taxon>Dikarya</taxon>
        <taxon>Basidiomycota</taxon>
        <taxon>Agaricomycotina</taxon>
        <taxon>Tremellomycetes</taxon>
        <taxon>Tremellales</taxon>
        <taxon>Cryptococcaceae</taxon>
        <taxon>Kwoniella</taxon>
    </lineage>
</organism>
<dbReference type="PANTHER" id="PTHR43851">
    <property type="match status" value="1"/>
</dbReference>
<comment type="similarity">
    <text evidence="1">Belongs to the protein kinase superfamily. ADCK protein kinase family.</text>
</comment>
<dbReference type="InterPro" id="IPR011009">
    <property type="entry name" value="Kinase-like_dom_sf"/>
</dbReference>
<dbReference type="STRING" id="1331196.A0A1B9J1R3"/>
<dbReference type="CDD" id="cd13970">
    <property type="entry name" value="ABC1_ADCK3"/>
    <property type="match status" value="1"/>
</dbReference>
<feature type="compositionally biased region" description="Low complexity" evidence="5">
    <location>
        <begin position="205"/>
        <end position="221"/>
    </location>
</feature>
<dbReference type="PROSITE" id="PS50011">
    <property type="entry name" value="PROTEIN_KINASE_DOM"/>
    <property type="match status" value="1"/>
</dbReference>
<feature type="region of interest" description="Disordered" evidence="5">
    <location>
        <begin position="288"/>
        <end position="333"/>
    </location>
</feature>
<feature type="compositionally biased region" description="Polar residues" evidence="5">
    <location>
        <begin position="228"/>
        <end position="237"/>
    </location>
</feature>
<dbReference type="GO" id="GO:0006744">
    <property type="term" value="P:ubiquinone biosynthetic process"/>
    <property type="evidence" value="ECO:0007669"/>
    <property type="project" value="TreeGrafter"/>
</dbReference>
<accession>A0A1B9J1R3</accession>
<evidence type="ECO:0000256" key="4">
    <source>
        <dbReference type="ARBA" id="ARBA00022840"/>
    </source>
</evidence>
<keyword evidence="2" id="KW-0808">Transferase</keyword>
<keyword evidence="4" id="KW-0067">ATP-binding</keyword>
<feature type="compositionally biased region" description="Basic and acidic residues" evidence="5">
    <location>
        <begin position="188"/>
        <end position="199"/>
    </location>
</feature>
<sequence length="778" mass="84732">MLSAVIRVVARSAAIQLEEVAALSAAASVNSQNTSKGKGKEKEVVLDPESSVDQVQNDLTKLQTLSDILEQHESRSTPLPPASSSTSSRKLSPLDRLIAQAPHSPPPPAPDTHPDRHIEAEQRKKKGLPPTPSSETLNSPSPSKSRSKTVSSSTSSSSRRPPTNSIGSSLNDLIKASPRQNPPPAPDTHPDRHIEAEQSRKRKLQTPSPSDSASASVQSTATKEEKLNQSNTASTSKPLDELVNASAYSIPAPSEGTSSNVEAPATASASTQKFGNDLSVPAKRLTEAAQPKQLDTSSAISDEASVVQPIETEDRKDDLGADPTSLRSQLDDEADTPVVLRASKVPSSRLGRLFHYGSLAASLSIGAASESIRRTAGGNKTGGSVFMSDANIRRLVATLGRMRGAALKLGQFMSIQDNHMLPPEIEQVLHQVQAHANYMPDWQMEKVMREEFGSDWQTLFSSFDRTPIASASIGQVHRATLASTDEAVAVKIQFPGVSSSIESDLNNLSLLLRSSALLPKGLYLQNTIAVMRRELQDECDYVMEAAAGRKFAELLKDDDYFSVPSVVEEGTTGRVLTTSWMDGKPLSKVRGLSQEARDRIGTNILRLCLMELFQFRFMQTDPNWANFLYTNTNGKEGIQLIDFGASREYTKEFMDGWYRLLKSCLVGDRGMMKEESLKLGYLTGEENDVMVEAHLDSMALVASPFSYSGKYPFAKQTITDSVRALIPIMLKHRLTPPPQETYSLNRKLSGAFLMCAKLGANVDCQKLWEENVGNYKEG</sequence>
<name>A0A1B9J1R3_9TREE</name>
<evidence type="ECO:0000313" key="7">
    <source>
        <dbReference type="EMBL" id="OCF61722.1"/>
    </source>
</evidence>
<evidence type="ECO:0000259" key="6">
    <source>
        <dbReference type="PROSITE" id="PS50011"/>
    </source>
</evidence>
<evidence type="ECO:0000256" key="1">
    <source>
        <dbReference type="ARBA" id="ARBA00009670"/>
    </source>
</evidence>
<dbReference type="InterPro" id="IPR034646">
    <property type="entry name" value="ADCK3_dom"/>
</dbReference>
<protein>
    <submittedName>
        <fullName evidence="7">Atypical/ABC1/ABC1-A protein kinase</fullName>
    </submittedName>
</protein>
<keyword evidence="8" id="KW-1185">Reference proteome</keyword>
<feature type="domain" description="Protein kinase" evidence="6">
    <location>
        <begin position="462"/>
        <end position="778"/>
    </location>
</feature>
<evidence type="ECO:0000256" key="3">
    <source>
        <dbReference type="ARBA" id="ARBA00022741"/>
    </source>
</evidence>
<feature type="compositionally biased region" description="Polar residues" evidence="5">
    <location>
        <begin position="255"/>
        <end position="274"/>
    </location>
</feature>
<dbReference type="GO" id="GO:0005524">
    <property type="term" value="F:ATP binding"/>
    <property type="evidence" value="ECO:0007669"/>
    <property type="project" value="UniProtKB-KW"/>
</dbReference>
<dbReference type="SUPFAM" id="SSF56112">
    <property type="entry name" value="Protein kinase-like (PK-like)"/>
    <property type="match status" value="1"/>
</dbReference>
<reference evidence="7 8" key="1">
    <citation type="submission" date="2013-07" db="EMBL/GenBank/DDBJ databases">
        <title>The Genome Sequence of Kwoniella mangroviensis CBS10435.</title>
        <authorList>
            <consortium name="The Broad Institute Genome Sequencing Platform"/>
            <person name="Cuomo C."/>
            <person name="Litvintseva A."/>
            <person name="Chen Y."/>
            <person name="Heitman J."/>
            <person name="Sun S."/>
            <person name="Springer D."/>
            <person name="Dromer F."/>
            <person name="Young S.K."/>
            <person name="Zeng Q."/>
            <person name="Gargeya S."/>
            <person name="Fitzgerald M."/>
            <person name="Abouelleil A."/>
            <person name="Alvarado L."/>
            <person name="Berlin A.M."/>
            <person name="Chapman S.B."/>
            <person name="Dewar J."/>
            <person name="Goldberg J."/>
            <person name="Griggs A."/>
            <person name="Gujja S."/>
            <person name="Hansen M."/>
            <person name="Howarth C."/>
            <person name="Imamovic A."/>
            <person name="Larimer J."/>
            <person name="McCowan C."/>
            <person name="Murphy C."/>
            <person name="Pearson M."/>
            <person name="Priest M."/>
            <person name="Roberts A."/>
            <person name="Saif S."/>
            <person name="Shea T."/>
            <person name="Sykes S."/>
            <person name="Wortman J."/>
            <person name="Nusbaum C."/>
            <person name="Birren B."/>
        </authorList>
    </citation>
    <scope>NUCLEOTIDE SEQUENCE [LARGE SCALE GENOMIC DNA]</scope>
    <source>
        <strain evidence="7 8">CBS 10435</strain>
    </source>
</reference>
<feature type="region of interest" description="Disordered" evidence="5">
    <location>
        <begin position="26"/>
        <end position="275"/>
    </location>
</feature>
<dbReference type="PANTHER" id="PTHR43851:SF3">
    <property type="entry name" value="COENZYME Q8"/>
    <property type="match status" value="1"/>
</dbReference>
<evidence type="ECO:0000313" key="8">
    <source>
        <dbReference type="Proteomes" id="UP000092583"/>
    </source>
</evidence>
<dbReference type="OrthoDB" id="201153at2759"/>
<dbReference type="AlphaFoldDB" id="A0A1B9J1R3"/>
<reference evidence="8" key="2">
    <citation type="submission" date="2013-12" db="EMBL/GenBank/DDBJ databases">
        <title>Evolution of pathogenesis and genome organization in the Tremellales.</title>
        <authorList>
            <person name="Cuomo C."/>
            <person name="Litvintseva A."/>
            <person name="Heitman J."/>
            <person name="Chen Y."/>
            <person name="Sun S."/>
            <person name="Springer D."/>
            <person name="Dromer F."/>
            <person name="Young S."/>
            <person name="Zeng Q."/>
            <person name="Chapman S."/>
            <person name="Gujja S."/>
            <person name="Saif S."/>
            <person name="Birren B."/>
        </authorList>
    </citation>
    <scope>NUCLEOTIDE SEQUENCE [LARGE SCALE GENOMIC DNA]</scope>
    <source>
        <strain evidence="8">CBS 10435</strain>
    </source>
</reference>
<dbReference type="Pfam" id="PF03109">
    <property type="entry name" value="ABC1"/>
    <property type="match status" value="1"/>
</dbReference>
<dbReference type="GO" id="GO:0004672">
    <property type="term" value="F:protein kinase activity"/>
    <property type="evidence" value="ECO:0007669"/>
    <property type="project" value="InterPro"/>
</dbReference>
<dbReference type="EMBL" id="KI669459">
    <property type="protein sequence ID" value="OCF61722.1"/>
    <property type="molecule type" value="Genomic_DNA"/>
</dbReference>
<dbReference type="InterPro" id="IPR000719">
    <property type="entry name" value="Prot_kinase_dom"/>
</dbReference>
<evidence type="ECO:0000256" key="2">
    <source>
        <dbReference type="ARBA" id="ARBA00022679"/>
    </source>
</evidence>
<feature type="compositionally biased region" description="Low complexity" evidence="5">
    <location>
        <begin position="82"/>
        <end position="91"/>
    </location>
</feature>
<dbReference type="InterPro" id="IPR051409">
    <property type="entry name" value="Atypical_kinase_ADCK"/>
</dbReference>
<feature type="compositionally biased region" description="Low complexity" evidence="5">
    <location>
        <begin position="138"/>
        <end position="165"/>
    </location>
</feature>
<keyword evidence="3" id="KW-0547">Nucleotide-binding</keyword>
<evidence type="ECO:0000256" key="5">
    <source>
        <dbReference type="SAM" id="MobiDB-lite"/>
    </source>
</evidence>
<dbReference type="InterPro" id="IPR004147">
    <property type="entry name" value="ABC1_dom"/>
</dbReference>
<gene>
    <name evidence="7" type="ORF">L486_01382</name>
</gene>
<dbReference type="Proteomes" id="UP000092583">
    <property type="component" value="Unassembled WGS sequence"/>
</dbReference>